<organism evidence="2 3">
    <name type="scientific">Bos mutus</name>
    <name type="common">wild yak</name>
    <dbReference type="NCBI Taxonomy" id="72004"/>
    <lineage>
        <taxon>Eukaryota</taxon>
        <taxon>Metazoa</taxon>
        <taxon>Chordata</taxon>
        <taxon>Craniata</taxon>
        <taxon>Vertebrata</taxon>
        <taxon>Euteleostomi</taxon>
        <taxon>Mammalia</taxon>
        <taxon>Eutheria</taxon>
        <taxon>Laurasiatheria</taxon>
        <taxon>Artiodactyla</taxon>
        <taxon>Ruminantia</taxon>
        <taxon>Pecora</taxon>
        <taxon>Bovidae</taxon>
        <taxon>Bovinae</taxon>
        <taxon>Bos</taxon>
    </lineage>
</organism>
<protein>
    <submittedName>
        <fullName evidence="2">Charged multivesicular body protein 7</fullName>
    </submittedName>
</protein>
<evidence type="ECO:0000313" key="3">
    <source>
        <dbReference type="Proteomes" id="UP000011080"/>
    </source>
</evidence>
<gene>
    <name evidence="2" type="ORF">M91_06109</name>
</gene>
<name>L8IKK1_9CETA</name>
<accession>L8IKK1</accession>
<evidence type="ECO:0000313" key="2">
    <source>
        <dbReference type="EMBL" id="ELR56044.1"/>
    </source>
</evidence>
<feature type="compositionally biased region" description="Polar residues" evidence="1">
    <location>
        <begin position="218"/>
        <end position="228"/>
    </location>
</feature>
<proteinExistence type="predicted"/>
<dbReference type="AlphaFoldDB" id="L8IKK1"/>
<feature type="region of interest" description="Disordered" evidence="1">
    <location>
        <begin position="212"/>
        <end position="234"/>
    </location>
</feature>
<dbReference type="Proteomes" id="UP000011080">
    <property type="component" value="Unassembled WGS sequence"/>
</dbReference>
<sequence length="234" mass="26004">MGDRTQGSPILPESLKQLLNKAAEEYALGLNNKTDVQENGEGECPKHSKSPLQVAITPVISTLEAENLDRVSKGPDSLHFHVDPHRGQTGGPACTGMFLKEHNVKTDKTLREISQQSHHSVVEEVLISHKHQLKGEYSQKLTMKHVTVQKAEKLGYQIQELCDTWDEFSQTLTEPLDLPDNPQETFYINSVPNPRISEAKLEAELKEWSLSEGGFVPSSKSSKKTIGTDSLKPL</sequence>
<dbReference type="EMBL" id="JH881170">
    <property type="protein sequence ID" value="ELR56044.1"/>
    <property type="molecule type" value="Genomic_DNA"/>
</dbReference>
<reference evidence="2 3" key="1">
    <citation type="journal article" date="2012" name="Nat. Genet.">
        <title>The yak genome and adaptation to life at high altitude.</title>
        <authorList>
            <person name="Qiu Q."/>
            <person name="Zhang G."/>
            <person name="Ma T."/>
            <person name="Qian W."/>
            <person name="Wang J."/>
            <person name="Ye Z."/>
            <person name="Cao C."/>
            <person name="Hu Q."/>
            <person name="Kim J."/>
            <person name="Larkin D.M."/>
            <person name="Auvil L."/>
            <person name="Capitanu B."/>
            <person name="Ma J."/>
            <person name="Lewin H.A."/>
            <person name="Qian X."/>
            <person name="Lang Y."/>
            <person name="Zhou R."/>
            <person name="Wang L."/>
            <person name="Wang K."/>
            <person name="Xia J."/>
            <person name="Liao S."/>
            <person name="Pan S."/>
            <person name="Lu X."/>
            <person name="Hou H."/>
            <person name="Wang Y."/>
            <person name="Zang X."/>
            <person name="Yin Y."/>
            <person name="Ma H."/>
            <person name="Zhang J."/>
            <person name="Wang Z."/>
            <person name="Zhang Y."/>
            <person name="Zhang D."/>
            <person name="Yonezawa T."/>
            <person name="Hasegawa M."/>
            <person name="Zhong Y."/>
            <person name="Liu W."/>
            <person name="Zhang Y."/>
            <person name="Huang Z."/>
            <person name="Zhang S."/>
            <person name="Long R."/>
            <person name="Yang H."/>
            <person name="Wang J."/>
            <person name="Lenstra J.A."/>
            <person name="Cooper D.N."/>
            <person name="Wu Y."/>
            <person name="Wang J."/>
            <person name="Shi P."/>
            <person name="Wang J."/>
            <person name="Liu J."/>
        </authorList>
    </citation>
    <scope>NUCLEOTIDE SEQUENCE [LARGE SCALE GENOMIC DNA]</scope>
    <source>
        <strain evidence="3">yakQH1</strain>
    </source>
</reference>
<evidence type="ECO:0000256" key="1">
    <source>
        <dbReference type="SAM" id="MobiDB-lite"/>
    </source>
</evidence>